<name>A0ACB8B6Q1_9AGAM</name>
<protein>
    <submittedName>
        <fullName evidence="1">Uncharacterized protein</fullName>
    </submittedName>
</protein>
<evidence type="ECO:0000313" key="2">
    <source>
        <dbReference type="Proteomes" id="UP000790709"/>
    </source>
</evidence>
<keyword evidence="2" id="KW-1185">Reference proteome</keyword>
<reference evidence="1" key="1">
    <citation type="journal article" date="2021" name="New Phytol.">
        <title>Evolutionary innovations through gain and loss of genes in the ectomycorrhizal Boletales.</title>
        <authorList>
            <person name="Wu G."/>
            <person name="Miyauchi S."/>
            <person name="Morin E."/>
            <person name="Kuo A."/>
            <person name="Drula E."/>
            <person name="Varga T."/>
            <person name="Kohler A."/>
            <person name="Feng B."/>
            <person name="Cao Y."/>
            <person name="Lipzen A."/>
            <person name="Daum C."/>
            <person name="Hundley H."/>
            <person name="Pangilinan J."/>
            <person name="Johnson J."/>
            <person name="Barry K."/>
            <person name="LaButti K."/>
            <person name="Ng V."/>
            <person name="Ahrendt S."/>
            <person name="Min B."/>
            <person name="Choi I.G."/>
            <person name="Park H."/>
            <person name="Plett J.M."/>
            <person name="Magnuson J."/>
            <person name="Spatafora J.W."/>
            <person name="Nagy L.G."/>
            <person name="Henrissat B."/>
            <person name="Grigoriev I.V."/>
            <person name="Yang Z.L."/>
            <person name="Xu J."/>
            <person name="Martin F.M."/>
        </authorList>
    </citation>
    <scope>NUCLEOTIDE SEQUENCE</scope>
    <source>
        <strain evidence="1">KUC20120723A-06</strain>
    </source>
</reference>
<dbReference type="EMBL" id="MU266574">
    <property type="protein sequence ID" value="KAH7920528.1"/>
    <property type="molecule type" value="Genomic_DNA"/>
</dbReference>
<sequence length="469" mass="51513">MRTRLPIPYISSDLEDVSAKELERLLIHALRAEESWLLPRGPATILKQADATQDITLLALTFVLDRYLLTVKSSGLIIMWDLFEDHTKPSLSLYASHQLGESGWLSCVSSLNASKSTLFLALNHDEIQTACILSVPLHQPKLAQAGVRASFKLLSQLHLPSPKIIRAINPQSKLALLTRATLIDVIDWTNNKCFSVSTPSEDLEDLWNGITALRFCGPYILCFRTRSVDLYPLPNPNKELDQTHALPVLTHHFANVTFRRVSLSSIQPVDNLDIPSATYKLSFLAYDLFAGLFHYALTVTIAPIPAISLSLIAMHPMALALSHPPFDSVEVATPASFGMPERAGAFATAWALGPEGRRGVWIERTRSSTDRTIVAFHSAKSEIGAQTDIPAGDDANEHDNGHVQENIPNIDGRAIMGVHSYDLRGAPSEDITTCALSEARGIIAFGTRSGAIKIIYPGRTPNAWNRFGQ</sequence>
<dbReference type="Proteomes" id="UP000790709">
    <property type="component" value="Unassembled WGS sequence"/>
</dbReference>
<accession>A0ACB8B6Q1</accession>
<gene>
    <name evidence="1" type="ORF">BV22DRAFT_1039763</name>
</gene>
<proteinExistence type="predicted"/>
<organism evidence="1 2">
    <name type="scientific">Leucogyrophana mollusca</name>
    <dbReference type="NCBI Taxonomy" id="85980"/>
    <lineage>
        <taxon>Eukaryota</taxon>
        <taxon>Fungi</taxon>
        <taxon>Dikarya</taxon>
        <taxon>Basidiomycota</taxon>
        <taxon>Agaricomycotina</taxon>
        <taxon>Agaricomycetes</taxon>
        <taxon>Agaricomycetidae</taxon>
        <taxon>Boletales</taxon>
        <taxon>Boletales incertae sedis</taxon>
        <taxon>Leucogyrophana</taxon>
    </lineage>
</organism>
<comment type="caution">
    <text evidence="1">The sequence shown here is derived from an EMBL/GenBank/DDBJ whole genome shotgun (WGS) entry which is preliminary data.</text>
</comment>
<evidence type="ECO:0000313" key="1">
    <source>
        <dbReference type="EMBL" id="KAH7920528.1"/>
    </source>
</evidence>